<dbReference type="PROSITE" id="PS50819">
    <property type="entry name" value="INTEIN_ENDONUCLEASE"/>
    <property type="match status" value="1"/>
</dbReference>
<dbReference type="Gene3D" id="3.10.28.10">
    <property type="entry name" value="Homing endonucleases"/>
    <property type="match status" value="1"/>
</dbReference>
<dbReference type="InterPro" id="IPR027434">
    <property type="entry name" value="Homing_endonucl"/>
</dbReference>
<dbReference type="Pfam" id="PF21995">
    <property type="entry name" value="RNR-II_ins_dom"/>
    <property type="match status" value="1"/>
</dbReference>
<comment type="cofactor">
    <cofactor evidence="1">
        <name>adenosylcob(III)alamin</name>
        <dbReference type="ChEBI" id="CHEBI:18408"/>
    </cofactor>
</comment>
<dbReference type="SUPFAM" id="SSF51294">
    <property type="entry name" value="Hedgehog/intein (Hint) domain"/>
    <property type="match status" value="1"/>
</dbReference>
<dbReference type="PROSITE" id="PS50818">
    <property type="entry name" value="INTEIN_C_TER"/>
    <property type="match status" value="1"/>
</dbReference>
<dbReference type="OrthoDB" id="9763270at2"/>
<keyword evidence="3" id="KW-0068">Autocatalytic cleavage</keyword>
<dbReference type="InterPro" id="IPR030934">
    <property type="entry name" value="Intein_C"/>
</dbReference>
<name>A0A1Z4GQB7_9CYAN</name>
<accession>A0A1Z4GQB7</accession>
<protein>
    <submittedName>
        <fullName evidence="9">Replicative DNA helicase</fullName>
    </submittedName>
</protein>
<evidence type="ECO:0000256" key="4">
    <source>
        <dbReference type="ARBA" id="ARBA00023000"/>
    </source>
</evidence>
<keyword evidence="6" id="KW-0170">Cobalt</keyword>
<dbReference type="NCBIfam" id="TIGR01445">
    <property type="entry name" value="intein_Nterm"/>
    <property type="match status" value="1"/>
</dbReference>
<dbReference type="Gene3D" id="2.170.16.10">
    <property type="entry name" value="Hedgehog/Intein (Hint) domain"/>
    <property type="match status" value="1"/>
</dbReference>
<dbReference type="SUPFAM" id="SSF51998">
    <property type="entry name" value="PFL-like glycyl radical enzymes"/>
    <property type="match status" value="2"/>
</dbReference>
<evidence type="ECO:0000256" key="7">
    <source>
        <dbReference type="SAM" id="MobiDB-lite"/>
    </source>
</evidence>
<keyword evidence="9" id="KW-0547">Nucleotide-binding</keyword>
<dbReference type="PANTHER" id="PTHR43371:SF1">
    <property type="entry name" value="RIBONUCLEOSIDE-DIPHOSPHATE REDUCTASE"/>
    <property type="match status" value="1"/>
</dbReference>
<dbReference type="GO" id="GO:0016539">
    <property type="term" value="P:intein-mediated protein splicing"/>
    <property type="evidence" value="ECO:0007669"/>
    <property type="project" value="InterPro"/>
</dbReference>
<dbReference type="GO" id="GO:0004748">
    <property type="term" value="F:ribonucleoside-diphosphate reductase activity, thioredoxin disulfide as acceptor"/>
    <property type="evidence" value="ECO:0007669"/>
    <property type="project" value="InterPro"/>
</dbReference>
<keyword evidence="4" id="KW-0651">Protein splicing</keyword>
<dbReference type="InterPro" id="IPR003587">
    <property type="entry name" value="Hint_dom_N"/>
</dbReference>
<keyword evidence="9" id="KW-0067">ATP-binding</keyword>
<evidence type="ECO:0000313" key="10">
    <source>
        <dbReference type="Proteomes" id="UP000218287"/>
    </source>
</evidence>
<keyword evidence="9" id="KW-0378">Hydrolase</keyword>
<dbReference type="GO" id="GO:0000166">
    <property type="term" value="F:nucleotide binding"/>
    <property type="evidence" value="ECO:0007669"/>
    <property type="project" value="InterPro"/>
</dbReference>
<proteinExistence type="predicted"/>
<feature type="domain" description="DOD-type homing endonuclease" evidence="8">
    <location>
        <begin position="524"/>
        <end position="666"/>
    </location>
</feature>
<dbReference type="PROSITE" id="PS50817">
    <property type="entry name" value="INTEIN_N_TER"/>
    <property type="match status" value="1"/>
</dbReference>
<evidence type="ECO:0000256" key="1">
    <source>
        <dbReference type="ARBA" id="ARBA00001922"/>
    </source>
</evidence>
<dbReference type="InterPro" id="IPR013345">
    <property type="entry name" value="RTP_Rdtase_AdoCbl-dep"/>
</dbReference>
<evidence type="ECO:0000256" key="2">
    <source>
        <dbReference type="ARBA" id="ARBA00022628"/>
    </source>
</evidence>
<dbReference type="GO" id="GO:0004386">
    <property type="term" value="F:helicase activity"/>
    <property type="evidence" value="ECO:0007669"/>
    <property type="project" value="UniProtKB-KW"/>
</dbReference>
<dbReference type="InterPro" id="IPR054158">
    <property type="entry name" value="RNR-II_ins_dom"/>
</dbReference>
<evidence type="ECO:0000256" key="5">
    <source>
        <dbReference type="ARBA" id="ARBA00023002"/>
    </source>
</evidence>
<dbReference type="Gene3D" id="3.30.1620.10">
    <property type="entry name" value="b-12 dependent (class ii) ribonucleotide reductase, Chain A, Domain 2"/>
    <property type="match status" value="1"/>
</dbReference>
<dbReference type="NCBIfam" id="TIGR01443">
    <property type="entry name" value="intein_Cterm"/>
    <property type="match status" value="1"/>
</dbReference>
<dbReference type="PANTHER" id="PTHR43371">
    <property type="entry name" value="VITAMIN B12-DEPENDENT RIBONUCLEOTIDE REDUCTASE"/>
    <property type="match status" value="1"/>
</dbReference>
<dbReference type="GO" id="GO:0004519">
    <property type="term" value="F:endonuclease activity"/>
    <property type="evidence" value="ECO:0007669"/>
    <property type="project" value="InterPro"/>
</dbReference>
<dbReference type="CDD" id="cd00081">
    <property type="entry name" value="Hint"/>
    <property type="match status" value="1"/>
</dbReference>
<dbReference type="AlphaFoldDB" id="A0A1Z4GQB7"/>
<evidence type="ECO:0000259" key="8">
    <source>
        <dbReference type="PROSITE" id="PS50819"/>
    </source>
</evidence>
<dbReference type="InterPro" id="IPR004042">
    <property type="entry name" value="Intein_endonuc_central"/>
</dbReference>
<gene>
    <name evidence="9" type="ORF">NIES21_53690</name>
</gene>
<keyword evidence="5" id="KW-0560">Oxidoreductase</keyword>
<keyword evidence="9" id="KW-0347">Helicase</keyword>
<dbReference type="PRINTS" id="PR00379">
    <property type="entry name" value="INTEIN"/>
</dbReference>
<dbReference type="InterPro" id="IPR006142">
    <property type="entry name" value="INTEIN"/>
</dbReference>
<dbReference type="InterPro" id="IPR004860">
    <property type="entry name" value="LAGLIDADG_dom"/>
</dbReference>
<sequence length="1134" mass="128526">MVRELERKRQGVKFPETAPAANPVFFRTYSRRTGVGLRESYDEVCDRTIQGLIELGKLNPQEIALLEKTQRQLKALPSGRWLWVGGTDWINKPKNFSGGYNCTSTNLQDWKAFGLMMDLAMMGCGTGAIIEPQYINQLPPIRNRLNVTVKGEIGSTPKNLRREFTQTDIEGNSVTIHVGDSREGWVASYQTLLELSTDERFTDDVAVFVDISDVRQAGETLNGFGGVANPVKLPGLYQRCAGILNKALGRQLNSVECCLLIDEAAVTIVAGNIRRSAGMRQFTADDELGATAKDNLWQQDENGNWRIDPERDSLRMANHTRVFHRKPTLEESIAAVQKQYYSGEGAIQWAGEAVARANIDLLSTQALKKEFLQAYEQGTAKNWLQQSYPEIDTSELEHRLARFGLNPCVTADTWVHTEQGARQVKDLIGKQLSVYINGELFSTTPDGFWLTGVKPILKVMTQEGYELRLTGNHKLLKITAQTQKKQYSEWVEAQDLSPGDYILVHNHREIQPWDSFGTFDEGWLLGNLIGDGSIASTQWGKTAYLRYWQDSQEEMGRYAVALLKNAVNFSNRTDSGCYHEQLKHRVINSSGLARLAANYGVTLEHKMPTEKIEQASYEFYRGFLRGLFDADGSVQGNQQKGVSVRLAQSNLESLKIVQRMLARLGIISTIYQERRPEREHYLPDSNRELALYSCKAQHELVISNDNIYAFQKIVGFQEPQKSRRLQELLYGYKRKLNRERFAVKIKQILSDGFEAVYDCTVPGVSRFDANGIVAHNCGEIIGSNFHCNLSEIHLNQIDPFNYKEQEEAFTAGALSVATLLNHQFLEPRYQYSRELDPIVGVSFTGLFDFFVHTFGVDWLHWWAEGRPATPQGLAFKHQEEKYLSFWREVVQKAVWDYCDRHHLKRPNRCTTVQPSGTKALLSGASSGWHPPKAQRFIRRITFRKNDPVALACIDYGYNVIPSQADKDENGNLLNDPFDPRVSEWLVEIPVAVPWADVPGADQIDVSKFSVLAQFDFVMQVQRHYVTHNTSATLELRADEVEPLGQRIYEAIQNDEGYISAALLARFDDLQSFPRLPFEPIDKATYERLSQEVLTRRKTDDFCAVLSRYDSGELTEAGPSGCDSDKCMFPDQQPN</sequence>
<dbReference type="Proteomes" id="UP000218287">
    <property type="component" value="Chromosome"/>
</dbReference>
<keyword evidence="2" id="KW-0846">Cobalamin</keyword>
<dbReference type="InterPro" id="IPR036844">
    <property type="entry name" value="Hint_dom_sf"/>
</dbReference>
<dbReference type="Pfam" id="PF14890">
    <property type="entry name" value="Intein_splicing"/>
    <property type="match status" value="1"/>
</dbReference>
<dbReference type="EMBL" id="AP018174">
    <property type="protein sequence ID" value="BAY19506.1"/>
    <property type="molecule type" value="Genomic_DNA"/>
</dbReference>
<feature type="region of interest" description="Disordered" evidence="7">
    <location>
        <begin position="1113"/>
        <end position="1134"/>
    </location>
</feature>
<evidence type="ECO:0000256" key="3">
    <source>
        <dbReference type="ARBA" id="ARBA00022813"/>
    </source>
</evidence>
<dbReference type="GO" id="GO:0008998">
    <property type="term" value="F:ribonucleoside-triphosphate reductase (thioredoxin) activity"/>
    <property type="evidence" value="ECO:0007669"/>
    <property type="project" value="InterPro"/>
</dbReference>
<evidence type="ECO:0000256" key="6">
    <source>
        <dbReference type="ARBA" id="ARBA00023285"/>
    </source>
</evidence>
<dbReference type="Gene3D" id="3.20.70.20">
    <property type="match status" value="2"/>
</dbReference>
<dbReference type="GO" id="GO:0031419">
    <property type="term" value="F:cobalamin binding"/>
    <property type="evidence" value="ECO:0007669"/>
    <property type="project" value="UniProtKB-KW"/>
</dbReference>
<dbReference type="NCBIfam" id="TIGR02505">
    <property type="entry name" value="RTPR"/>
    <property type="match status" value="1"/>
</dbReference>
<dbReference type="InterPro" id="IPR006141">
    <property type="entry name" value="Intein_N"/>
</dbReference>
<dbReference type="Pfam" id="PF14528">
    <property type="entry name" value="LAGLIDADG_3"/>
    <property type="match status" value="1"/>
</dbReference>
<reference evidence="9 10" key="1">
    <citation type="submission" date="2017-06" db="EMBL/GenBank/DDBJ databases">
        <title>Genome sequencing of cyanobaciteial culture collection at National Institute for Environmental Studies (NIES).</title>
        <authorList>
            <person name="Hirose Y."/>
            <person name="Shimura Y."/>
            <person name="Fujisawa T."/>
            <person name="Nakamura Y."/>
            <person name="Kawachi M."/>
        </authorList>
    </citation>
    <scope>NUCLEOTIDE SEQUENCE [LARGE SCALE GENOMIC DNA]</scope>
    <source>
        <strain evidence="9 10">NIES-21</strain>
    </source>
</reference>
<dbReference type="GO" id="GO:0006260">
    <property type="term" value="P:DNA replication"/>
    <property type="evidence" value="ECO:0007669"/>
    <property type="project" value="InterPro"/>
</dbReference>
<keyword evidence="10" id="KW-1185">Reference proteome</keyword>
<evidence type="ECO:0000313" key="9">
    <source>
        <dbReference type="EMBL" id="BAY19506.1"/>
    </source>
</evidence>
<dbReference type="InterPro" id="IPR050862">
    <property type="entry name" value="RdRp_reductase_class-2"/>
</dbReference>
<dbReference type="SMART" id="SM00306">
    <property type="entry name" value="HintN"/>
    <property type="match status" value="1"/>
</dbReference>
<dbReference type="Gene3D" id="3.90.1390.10">
    <property type="entry name" value="b-12 dependent (class ii) ribonucleotide reductase, chain A, domain 3"/>
    <property type="match status" value="1"/>
</dbReference>
<dbReference type="SUPFAM" id="SSF55608">
    <property type="entry name" value="Homing endonucleases"/>
    <property type="match status" value="1"/>
</dbReference>
<organism evidence="9 10">
    <name type="scientific">Anabaenopsis circularis NIES-21</name>
    <dbReference type="NCBI Taxonomy" id="1085406"/>
    <lineage>
        <taxon>Bacteria</taxon>
        <taxon>Bacillati</taxon>
        <taxon>Cyanobacteriota</taxon>
        <taxon>Cyanophyceae</taxon>
        <taxon>Nostocales</taxon>
        <taxon>Nodulariaceae</taxon>
        <taxon>Anabaenopsis</taxon>
    </lineage>
</organism>